<gene>
    <name evidence="3" type="ORF">TCAL_06790</name>
</gene>
<proteinExistence type="predicted"/>
<dbReference type="PANTHER" id="PTHR34648">
    <property type="entry name" value="CLOCK-INTERACTING PACEMAKER"/>
    <property type="match status" value="1"/>
</dbReference>
<keyword evidence="4" id="KW-1185">Reference proteome</keyword>
<evidence type="ECO:0000313" key="4">
    <source>
        <dbReference type="Proteomes" id="UP000318571"/>
    </source>
</evidence>
<dbReference type="GO" id="GO:0042754">
    <property type="term" value="P:negative regulation of circadian rhythm"/>
    <property type="evidence" value="ECO:0007669"/>
    <property type="project" value="InterPro"/>
</dbReference>
<feature type="non-terminal residue" evidence="3">
    <location>
        <position position="483"/>
    </location>
</feature>
<feature type="coiled-coil region" evidence="1">
    <location>
        <begin position="219"/>
        <end position="246"/>
    </location>
</feature>
<evidence type="ECO:0000256" key="1">
    <source>
        <dbReference type="SAM" id="Coils"/>
    </source>
</evidence>
<feature type="compositionally biased region" description="Basic and acidic residues" evidence="2">
    <location>
        <begin position="190"/>
        <end position="200"/>
    </location>
</feature>
<dbReference type="PANTHER" id="PTHR34648:SF1">
    <property type="entry name" value="CLOCK-INTERACTING PACEMAKER"/>
    <property type="match status" value="1"/>
</dbReference>
<name>A0A553PM18_TIGCA</name>
<feature type="compositionally biased region" description="Polar residues" evidence="2">
    <location>
        <begin position="145"/>
        <end position="180"/>
    </location>
</feature>
<protein>
    <submittedName>
        <fullName evidence="3">Uncharacterized protein</fullName>
    </submittedName>
</protein>
<feature type="region of interest" description="Disordered" evidence="2">
    <location>
        <begin position="145"/>
        <end position="200"/>
    </location>
</feature>
<dbReference type="Pfam" id="PF15800">
    <property type="entry name" value="CiPC"/>
    <property type="match status" value="1"/>
</dbReference>
<dbReference type="GO" id="GO:0045892">
    <property type="term" value="P:negative regulation of DNA-templated transcription"/>
    <property type="evidence" value="ECO:0007669"/>
    <property type="project" value="InterPro"/>
</dbReference>
<keyword evidence="1" id="KW-0175">Coiled coil</keyword>
<dbReference type="Proteomes" id="UP000318571">
    <property type="component" value="Chromosome 11"/>
</dbReference>
<dbReference type="EMBL" id="VCGU01000003">
    <property type="protein sequence ID" value="TRY78717.1"/>
    <property type="molecule type" value="Genomic_DNA"/>
</dbReference>
<feature type="non-terminal residue" evidence="3">
    <location>
        <position position="1"/>
    </location>
</feature>
<sequence>DDSGVATSVDEFFLDSIDLPFEEIESPHPLPTVEPIEFVSNEVCHSEVGREAISKRPSGAIQERENIAKDIKFIIDALKSESCETEEVKARILHLKGQSLGGFRVLVSILQTHYPDFLNMELPNINISSKDFMIPDLAVNDSSPMNFFKSENTQSPDPNPNSSNDQMATSSYSEADSPNWSIDSPSKPKSPPDESRKARYERTASILSRSGLLDITMKTAELIQKNTKLNKELQRLREETNQFVQNVLENPANQSLLTPRSSMSRSVPGKSTQVFLSPNLDFHIFSSMGQFQTLTPVAKGAHSEAIQFIIFDIIMRFVSVIISILCLAHPSELCTSARGKLPTNDNEVHEVFPTLYQFDMKSKLLNASKDEMCPRSKKMKSCQLVNVQFQALKSMKLKVPLRRDDPNAFLVLKKVSEEGLNMALINPNQPLTATISYKVGTELASFVLKQSKLYGSIRISPSGHKLFIEPCPDPYLCHIVVEK</sequence>
<dbReference type="AlphaFoldDB" id="A0A553PM18"/>
<accession>A0A553PM18</accession>
<dbReference type="GO" id="GO:0005634">
    <property type="term" value="C:nucleus"/>
    <property type="evidence" value="ECO:0007669"/>
    <property type="project" value="TreeGrafter"/>
</dbReference>
<evidence type="ECO:0000313" key="3">
    <source>
        <dbReference type="EMBL" id="TRY78717.1"/>
    </source>
</evidence>
<comment type="caution">
    <text evidence="3">The sequence shown here is derived from an EMBL/GenBank/DDBJ whole genome shotgun (WGS) entry which is preliminary data.</text>
</comment>
<reference evidence="3 4" key="1">
    <citation type="journal article" date="2018" name="Nat. Ecol. Evol.">
        <title>Genomic signatures of mitonuclear coevolution across populations of Tigriopus californicus.</title>
        <authorList>
            <person name="Barreto F.S."/>
            <person name="Watson E.T."/>
            <person name="Lima T.G."/>
            <person name="Willett C.S."/>
            <person name="Edmands S."/>
            <person name="Li W."/>
            <person name="Burton R.S."/>
        </authorList>
    </citation>
    <scope>NUCLEOTIDE SEQUENCE [LARGE SCALE GENOMIC DNA]</scope>
    <source>
        <strain evidence="3 4">San Diego</strain>
    </source>
</reference>
<organism evidence="3 4">
    <name type="scientific">Tigriopus californicus</name>
    <name type="common">Marine copepod</name>
    <dbReference type="NCBI Taxonomy" id="6832"/>
    <lineage>
        <taxon>Eukaryota</taxon>
        <taxon>Metazoa</taxon>
        <taxon>Ecdysozoa</taxon>
        <taxon>Arthropoda</taxon>
        <taxon>Crustacea</taxon>
        <taxon>Multicrustacea</taxon>
        <taxon>Hexanauplia</taxon>
        <taxon>Copepoda</taxon>
        <taxon>Harpacticoida</taxon>
        <taxon>Harpacticidae</taxon>
        <taxon>Tigriopus</taxon>
    </lineage>
</organism>
<evidence type="ECO:0000256" key="2">
    <source>
        <dbReference type="SAM" id="MobiDB-lite"/>
    </source>
</evidence>
<dbReference type="InterPro" id="IPR031602">
    <property type="entry name" value="CIPC"/>
</dbReference>